<accession>A0A7X0RTB8</accession>
<sequence>MKNMNVTRLLLLGGVISAPLFFIIAIVQVITRTEFDIKRHAISTLTLGDLGWIQSANFIVTGLLAVLAAIGARGLLMRGTGRAGLWLIGVYGIGMIMAGLFKPDPGLGFPSGAPEGMPTSMSGHAALHSMAFFASFICLIAAMVVFSRRFRVQGERGWRVYCLSASILAPLLIVAGMGINIWVGIIMGVAGMVAFGWVSALAARLLKEAY</sequence>
<dbReference type="EMBL" id="JACJVP010000024">
    <property type="protein sequence ID" value="MBB6671824.1"/>
    <property type="molecule type" value="Genomic_DNA"/>
</dbReference>
<feature type="transmembrane region" description="Helical" evidence="1">
    <location>
        <begin position="158"/>
        <end position="179"/>
    </location>
</feature>
<organism evidence="2 3">
    <name type="scientific">Cohnella nanjingensis</name>
    <dbReference type="NCBI Taxonomy" id="1387779"/>
    <lineage>
        <taxon>Bacteria</taxon>
        <taxon>Bacillati</taxon>
        <taxon>Bacillota</taxon>
        <taxon>Bacilli</taxon>
        <taxon>Bacillales</taxon>
        <taxon>Paenibacillaceae</taxon>
        <taxon>Cohnella</taxon>
    </lineage>
</organism>
<feature type="transmembrane region" description="Helical" evidence="1">
    <location>
        <begin position="185"/>
        <end position="206"/>
    </location>
</feature>
<feature type="transmembrane region" description="Helical" evidence="1">
    <location>
        <begin position="50"/>
        <end position="71"/>
    </location>
</feature>
<dbReference type="Proteomes" id="UP000547209">
    <property type="component" value="Unassembled WGS sequence"/>
</dbReference>
<keyword evidence="1" id="KW-0472">Membrane</keyword>
<dbReference type="AlphaFoldDB" id="A0A7X0RTB8"/>
<keyword evidence="1" id="KW-0812">Transmembrane</keyword>
<feature type="transmembrane region" description="Helical" evidence="1">
    <location>
        <begin position="121"/>
        <end position="146"/>
    </location>
</feature>
<name>A0A7X0RTB8_9BACL</name>
<evidence type="ECO:0000313" key="3">
    <source>
        <dbReference type="Proteomes" id="UP000547209"/>
    </source>
</evidence>
<keyword evidence="1" id="KW-1133">Transmembrane helix</keyword>
<feature type="transmembrane region" description="Helical" evidence="1">
    <location>
        <begin position="83"/>
        <end position="101"/>
    </location>
</feature>
<comment type="caution">
    <text evidence="2">The sequence shown here is derived from an EMBL/GenBank/DDBJ whole genome shotgun (WGS) entry which is preliminary data.</text>
</comment>
<evidence type="ECO:0000313" key="2">
    <source>
        <dbReference type="EMBL" id="MBB6671824.1"/>
    </source>
</evidence>
<feature type="transmembrane region" description="Helical" evidence="1">
    <location>
        <begin position="9"/>
        <end position="30"/>
    </location>
</feature>
<reference evidence="2 3" key="1">
    <citation type="submission" date="2020-08" db="EMBL/GenBank/DDBJ databases">
        <title>Cohnella phylogeny.</title>
        <authorList>
            <person name="Dunlap C."/>
        </authorList>
    </citation>
    <scope>NUCLEOTIDE SEQUENCE [LARGE SCALE GENOMIC DNA]</scope>
    <source>
        <strain evidence="2 3">DSM 28246</strain>
    </source>
</reference>
<proteinExistence type="predicted"/>
<evidence type="ECO:0000256" key="1">
    <source>
        <dbReference type="SAM" id="Phobius"/>
    </source>
</evidence>
<dbReference type="RefSeq" id="WP_185143306.1">
    <property type="nucleotide sequence ID" value="NZ_JACJVP010000024.1"/>
</dbReference>
<gene>
    <name evidence="2" type="ORF">H7C19_14130</name>
</gene>
<keyword evidence="3" id="KW-1185">Reference proteome</keyword>
<protein>
    <submittedName>
        <fullName evidence="2">DUF998 domain-containing protein</fullName>
    </submittedName>
</protein>
<dbReference type="InterPro" id="IPR009339">
    <property type="entry name" value="DUF998"/>
</dbReference>
<dbReference type="Pfam" id="PF06197">
    <property type="entry name" value="DUF998"/>
    <property type="match status" value="1"/>
</dbReference>